<evidence type="ECO:0000256" key="3">
    <source>
        <dbReference type="ARBA" id="ARBA00023125"/>
    </source>
</evidence>
<keyword evidence="7" id="KW-1185">Reference proteome</keyword>
<dbReference type="Pfam" id="PF04545">
    <property type="entry name" value="Sigma70_r4"/>
    <property type="match status" value="1"/>
</dbReference>
<dbReference type="PRINTS" id="PR00046">
    <property type="entry name" value="SIGMA70FCT"/>
</dbReference>
<protein>
    <submittedName>
        <fullName evidence="6">Sigma-70 family RNA polymerase sigma factor</fullName>
    </submittedName>
</protein>
<dbReference type="GO" id="GO:0003677">
    <property type="term" value="F:DNA binding"/>
    <property type="evidence" value="ECO:0007669"/>
    <property type="project" value="UniProtKB-KW"/>
</dbReference>
<evidence type="ECO:0000259" key="5">
    <source>
        <dbReference type="PROSITE" id="PS00716"/>
    </source>
</evidence>
<dbReference type="InterPro" id="IPR007624">
    <property type="entry name" value="RNA_pol_sigma70_r3"/>
</dbReference>
<evidence type="ECO:0000256" key="1">
    <source>
        <dbReference type="ARBA" id="ARBA00023015"/>
    </source>
</evidence>
<dbReference type="Proteomes" id="UP001205919">
    <property type="component" value="Unassembled WGS sequence"/>
</dbReference>
<dbReference type="GO" id="GO:0016987">
    <property type="term" value="F:sigma factor activity"/>
    <property type="evidence" value="ECO:0007669"/>
    <property type="project" value="UniProtKB-KW"/>
</dbReference>
<evidence type="ECO:0000256" key="2">
    <source>
        <dbReference type="ARBA" id="ARBA00023082"/>
    </source>
</evidence>
<feature type="domain" description="RNA polymerase sigma-70" evidence="5">
    <location>
        <begin position="318"/>
        <end position="344"/>
    </location>
</feature>
<gene>
    <name evidence="6" type="ORF">NE630_13030</name>
</gene>
<dbReference type="Pfam" id="PF04539">
    <property type="entry name" value="Sigma70_r3"/>
    <property type="match status" value="1"/>
</dbReference>
<name>A0AAW5K6H5_9BACT</name>
<dbReference type="GO" id="GO:0006352">
    <property type="term" value="P:DNA-templated transcription initiation"/>
    <property type="evidence" value="ECO:0007669"/>
    <property type="project" value="InterPro"/>
</dbReference>
<dbReference type="InterPro" id="IPR050239">
    <property type="entry name" value="Sigma-70_RNA_pol_init_factors"/>
</dbReference>
<keyword evidence="2" id="KW-0731">Sigma factor</keyword>
<accession>A0AAW5K6H5</accession>
<organism evidence="6 7">
    <name type="scientific">Cloacibacillus evryensis</name>
    <dbReference type="NCBI Taxonomy" id="508460"/>
    <lineage>
        <taxon>Bacteria</taxon>
        <taxon>Thermotogati</taxon>
        <taxon>Synergistota</taxon>
        <taxon>Synergistia</taxon>
        <taxon>Synergistales</taxon>
        <taxon>Synergistaceae</taxon>
        <taxon>Cloacibacillus</taxon>
    </lineage>
</organism>
<proteinExistence type="predicted"/>
<dbReference type="InterPro" id="IPR014284">
    <property type="entry name" value="RNA_pol_sigma-70_dom"/>
</dbReference>
<dbReference type="RefSeq" id="WP_256182237.1">
    <property type="nucleotide sequence ID" value="NZ_JANFYT010000034.1"/>
</dbReference>
<reference evidence="6 7" key="1">
    <citation type="submission" date="2022-06" db="EMBL/GenBank/DDBJ databases">
        <title>Isolation of gut microbiota from human fecal samples.</title>
        <authorList>
            <person name="Pamer E.G."/>
            <person name="Barat B."/>
            <person name="Waligurski E."/>
            <person name="Medina S."/>
            <person name="Paddock L."/>
            <person name="Mostad J."/>
        </authorList>
    </citation>
    <scope>NUCLEOTIDE SEQUENCE [LARGE SCALE GENOMIC DNA]</scope>
    <source>
        <strain evidence="6 7">DFI.9.90</strain>
    </source>
</reference>
<evidence type="ECO:0000313" key="7">
    <source>
        <dbReference type="Proteomes" id="UP001205919"/>
    </source>
</evidence>
<comment type="caution">
    <text evidence="6">The sequence shown here is derived from an EMBL/GenBank/DDBJ whole genome shotgun (WGS) entry which is preliminary data.</text>
</comment>
<dbReference type="Gene3D" id="1.20.120.1810">
    <property type="match status" value="1"/>
</dbReference>
<dbReference type="PROSITE" id="PS00716">
    <property type="entry name" value="SIGMA70_2"/>
    <property type="match status" value="1"/>
</dbReference>
<keyword evidence="3" id="KW-0238">DNA-binding</keyword>
<evidence type="ECO:0000256" key="4">
    <source>
        <dbReference type="ARBA" id="ARBA00023163"/>
    </source>
</evidence>
<dbReference type="AlphaFoldDB" id="A0AAW5K6H5"/>
<evidence type="ECO:0000313" key="6">
    <source>
        <dbReference type="EMBL" id="MCQ4815356.1"/>
    </source>
</evidence>
<dbReference type="PANTHER" id="PTHR30603">
    <property type="entry name" value="RNA POLYMERASE SIGMA FACTOR RPO"/>
    <property type="match status" value="1"/>
</dbReference>
<keyword evidence="4" id="KW-0804">Transcription</keyword>
<dbReference type="Gene3D" id="1.10.10.10">
    <property type="entry name" value="Winged helix-like DNA-binding domain superfamily/Winged helix DNA-binding domain"/>
    <property type="match status" value="2"/>
</dbReference>
<dbReference type="InterPro" id="IPR013325">
    <property type="entry name" value="RNA_pol_sigma_r2"/>
</dbReference>
<sequence>MWQGSGHQTTVENLYALYKRQGFLREEEALAVMSADGISLVGVNRVTDRLIALGVIFADDSTADDDEDNDRAQTNYDALFTEILEISPGQHVLIDCIRNVRPPQNREWRPLITQMNSGNEYAFNRLFNMYLRVVMKIALRFYKENGFELDDAIQEGSMGLIRAIRQYDGSKHGNLGSYLPLWIQQYISRAAADKGKIIRIPVRAYEMVQKLTQSQKMLLDRTGKEPTFREMAAKAGTTTETVIKLLEATQEPVSLEEILENEENEEIIFKYLAIPSFEEESDNNILAELMHEVLDTLTPREAKVLSLRYGLYDGRERTLAEVGEVFDVTRERVRQIEANALRKLRNSSRSRRIQDFA</sequence>
<dbReference type="SUPFAM" id="SSF88659">
    <property type="entry name" value="Sigma3 and sigma4 domains of RNA polymerase sigma factors"/>
    <property type="match status" value="2"/>
</dbReference>
<dbReference type="InterPro" id="IPR007627">
    <property type="entry name" value="RNA_pol_sigma70_r2"/>
</dbReference>
<dbReference type="InterPro" id="IPR036388">
    <property type="entry name" value="WH-like_DNA-bd_sf"/>
</dbReference>
<dbReference type="CDD" id="cd06171">
    <property type="entry name" value="Sigma70_r4"/>
    <property type="match status" value="1"/>
</dbReference>
<dbReference type="InterPro" id="IPR000943">
    <property type="entry name" value="RNA_pol_sigma70"/>
</dbReference>
<dbReference type="InterPro" id="IPR013324">
    <property type="entry name" value="RNA_pol_sigma_r3/r4-like"/>
</dbReference>
<dbReference type="InterPro" id="IPR007630">
    <property type="entry name" value="RNA_pol_sigma70_r4"/>
</dbReference>
<dbReference type="NCBIfam" id="TIGR02937">
    <property type="entry name" value="sigma70-ECF"/>
    <property type="match status" value="1"/>
</dbReference>
<dbReference type="SUPFAM" id="SSF88946">
    <property type="entry name" value="Sigma2 domain of RNA polymerase sigma factors"/>
    <property type="match status" value="1"/>
</dbReference>
<keyword evidence="1" id="KW-0805">Transcription regulation</keyword>
<dbReference type="PANTHER" id="PTHR30603:SF60">
    <property type="entry name" value="RNA POLYMERASE SIGMA FACTOR RPOD"/>
    <property type="match status" value="1"/>
</dbReference>
<dbReference type="EMBL" id="JANFYT010000034">
    <property type="protein sequence ID" value="MCQ4815356.1"/>
    <property type="molecule type" value="Genomic_DNA"/>
</dbReference>
<dbReference type="Pfam" id="PF04542">
    <property type="entry name" value="Sigma70_r2"/>
    <property type="match status" value="1"/>
</dbReference>